<name>D7G5U1_ECTSI</name>
<dbReference type="InParanoid" id="D7G5U1"/>
<dbReference type="OrthoDB" id="10357280at2759"/>
<dbReference type="EMBL" id="FN648894">
    <property type="protein sequence ID" value="CBJ27388.1"/>
    <property type="molecule type" value="Genomic_DNA"/>
</dbReference>
<feature type="transmembrane region" description="Helical" evidence="1">
    <location>
        <begin position="75"/>
        <end position="94"/>
    </location>
</feature>
<evidence type="ECO:0000313" key="2">
    <source>
        <dbReference type="EMBL" id="CBJ27388.1"/>
    </source>
</evidence>
<keyword evidence="1" id="KW-0472">Membrane</keyword>
<dbReference type="AlphaFoldDB" id="D7G5U1"/>
<feature type="transmembrane region" description="Helical" evidence="1">
    <location>
        <begin position="49"/>
        <end position="69"/>
    </location>
</feature>
<feature type="transmembrane region" description="Helical" evidence="1">
    <location>
        <begin position="200"/>
        <end position="221"/>
    </location>
</feature>
<protein>
    <submittedName>
        <fullName evidence="2">Uncharacterized protein</fullName>
    </submittedName>
</protein>
<keyword evidence="1" id="KW-0812">Transmembrane</keyword>
<dbReference type="Proteomes" id="UP000002630">
    <property type="component" value="Linkage Group LG26"/>
</dbReference>
<keyword evidence="3" id="KW-1185">Reference proteome</keyword>
<dbReference type="EMBL" id="FN649751">
    <property type="protein sequence ID" value="CBJ27388.1"/>
    <property type="molecule type" value="Genomic_DNA"/>
</dbReference>
<gene>
    <name evidence="2" type="ORF">Esi_0067_0105</name>
</gene>
<accession>D7G5U1</accession>
<reference evidence="2 3" key="1">
    <citation type="journal article" date="2010" name="Nature">
        <title>The Ectocarpus genome and the independent evolution of multicellularity in brown algae.</title>
        <authorList>
            <person name="Cock J.M."/>
            <person name="Sterck L."/>
            <person name="Rouze P."/>
            <person name="Scornet D."/>
            <person name="Allen A.E."/>
            <person name="Amoutzias G."/>
            <person name="Anthouard V."/>
            <person name="Artiguenave F."/>
            <person name="Aury J.M."/>
            <person name="Badger J.H."/>
            <person name="Beszteri B."/>
            <person name="Billiau K."/>
            <person name="Bonnet E."/>
            <person name="Bothwell J.H."/>
            <person name="Bowler C."/>
            <person name="Boyen C."/>
            <person name="Brownlee C."/>
            <person name="Carrano C.J."/>
            <person name="Charrier B."/>
            <person name="Cho G.Y."/>
            <person name="Coelho S.M."/>
            <person name="Collen J."/>
            <person name="Corre E."/>
            <person name="Da Silva C."/>
            <person name="Delage L."/>
            <person name="Delaroque N."/>
            <person name="Dittami S.M."/>
            <person name="Doulbeau S."/>
            <person name="Elias M."/>
            <person name="Farnham G."/>
            <person name="Gachon C.M."/>
            <person name="Gschloessl B."/>
            <person name="Heesch S."/>
            <person name="Jabbari K."/>
            <person name="Jubin C."/>
            <person name="Kawai H."/>
            <person name="Kimura K."/>
            <person name="Kloareg B."/>
            <person name="Kupper F.C."/>
            <person name="Lang D."/>
            <person name="Le Bail A."/>
            <person name="Leblanc C."/>
            <person name="Lerouge P."/>
            <person name="Lohr M."/>
            <person name="Lopez P.J."/>
            <person name="Martens C."/>
            <person name="Maumus F."/>
            <person name="Michel G."/>
            <person name="Miranda-Saavedra D."/>
            <person name="Morales J."/>
            <person name="Moreau H."/>
            <person name="Motomura T."/>
            <person name="Nagasato C."/>
            <person name="Napoli C.A."/>
            <person name="Nelson D.R."/>
            <person name="Nyvall-Collen P."/>
            <person name="Peters A.F."/>
            <person name="Pommier C."/>
            <person name="Potin P."/>
            <person name="Poulain J."/>
            <person name="Quesneville H."/>
            <person name="Read B."/>
            <person name="Rensing S.A."/>
            <person name="Ritter A."/>
            <person name="Rousvoal S."/>
            <person name="Samanta M."/>
            <person name="Samson G."/>
            <person name="Schroeder D.C."/>
            <person name="Segurens B."/>
            <person name="Strittmatter M."/>
            <person name="Tonon T."/>
            <person name="Tregear J.W."/>
            <person name="Valentin K."/>
            <person name="von Dassow P."/>
            <person name="Yamagishi T."/>
            <person name="Van de Peer Y."/>
            <person name="Wincker P."/>
        </authorList>
    </citation>
    <scope>NUCLEOTIDE SEQUENCE [LARGE SCALE GENOMIC DNA]</scope>
    <source>
        <strain evidence="3">Ec32 / CCAP1310/4</strain>
    </source>
</reference>
<feature type="transmembrane region" description="Helical" evidence="1">
    <location>
        <begin position="106"/>
        <end position="126"/>
    </location>
</feature>
<organism evidence="2 3">
    <name type="scientific">Ectocarpus siliculosus</name>
    <name type="common">Brown alga</name>
    <name type="synonym">Conferva siliculosa</name>
    <dbReference type="NCBI Taxonomy" id="2880"/>
    <lineage>
        <taxon>Eukaryota</taxon>
        <taxon>Sar</taxon>
        <taxon>Stramenopiles</taxon>
        <taxon>Ochrophyta</taxon>
        <taxon>PX clade</taxon>
        <taxon>Phaeophyceae</taxon>
        <taxon>Ectocarpales</taxon>
        <taxon>Ectocarpaceae</taxon>
        <taxon>Ectocarpus</taxon>
    </lineage>
</organism>
<keyword evidence="1" id="KW-1133">Transmembrane helix</keyword>
<proteinExistence type="predicted"/>
<evidence type="ECO:0000256" key="1">
    <source>
        <dbReference type="SAM" id="Phobius"/>
    </source>
</evidence>
<sequence length="241" mass="25847">MFLGVSQQTLFLSFGTHQPEPVEDDEEERRMSGISLTRPFPRIVKASHVLGWILVAAGSAEIVVGALIFNDWKYAGGFWVGFMALAAGVAGTCVSITEHSGGFPTAAFFFQSAMCLVAATLSLVLVDGLVYSKVQSTEGNCVDTSSCLDDICGGYDCVCWEPDGSTDCFDGTSTRTCLQYQGSSCDEIEDSESLLAASTFLHIIIMALVAIAMLVTSATCCGCKYTVLLRREDGVTRVHRL</sequence>
<evidence type="ECO:0000313" key="3">
    <source>
        <dbReference type="Proteomes" id="UP000002630"/>
    </source>
</evidence>